<gene>
    <name evidence="1" type="ORF">G8O30_10630</name>
</gene>
<proteinExistence type="predicted"/>
<dbReference type="EMBL" id="CP049742">
    <property type="protein sequence ID" value="QPC47371.1"/>
    <property type="molecule type" value="Genomic_DNA"/>
</dbReference>
<accession>A0A7S8CCD0</accession>
<evidence type="ECO:0000313" key="2">
    <source>
        <dbReference type="Proteomes" id="UP000593626"/>
    </source>
</evidence>
<dbReference type="KEGG" id="mcui:G8O30_10630"/>
<organism evidence="1 2">
    <name type="scientific">Mangrovibacillus cuniculi</name>
    <dbReference type="NCBI Taxonomy" id="2593652"/>
    <lineage>
        <taxon>Bacteria</taxon>
        <taxon>Bacillati</taxon>
        <taxon>Bacillota</taxon>
        <taxon>Bacilli</taxon>
        <taxon>Bacillales</taxon>
        <taxon>Bacillaceae</taxon>
        <taxon>Mangrovibacillus</taxon>
    </lineage>
</organism>
<dbReference type="Proteomes" id="UP000593626">
    <property type="component" value="Chromosome"/>
</dbReference>
<dbReference type="AlphaFoldDB" id="A0A7S8CCD0"/>
<reference evidence="1 2" key="1">
    <citation type="submission" date="2019-07" db="EMBL/GenBank/DDBJ databases">
        <title>Genome sequence of 2 isolates from Red Sea Mangroves.</title>
        <authorList>
            <person name="Sefrji F."/>
            <person name="Michoud G."/>
            <person name="Merlino G."/>
            <person name="Daffonchio D."/>
        </authorList>
    </citation>
    <scope>NUCLEOTIDE SEQUENCE [LARGE SCALE GENOMIC DNA]</scope>
    <source>
        <strain evidence="1 2">R1DC41</strain>
    </source>
</reference>
<sequence>MSLRENAYDFLHNSLYFYHLASDQEYPEDYKRFWKFALVDLVQSIELIFKELLIRENEFLIYENIDKPKHTVSITTGLNRLKNIVRINFEDKDELILKQAINLRNEIIHFGIELDLKELSTIYTVLFEFLYSFHYRYLDEELHENIHEEYWEEEATLIEQFKNELVIYGGVEISKDYAIEIAESQLFTNFTSRGKEYKRIKFGDEYNWFKQTNCGDCAVKQGYFHALGCDLEECPKCGERVVGCDCNLFEEFNDEE</sequence>
<protein>
    <submittedName>
        <fullName evidence="1">Uncharacterized protein</fullName>
    </submittedName>
</protein>
<dbReference type="RefSeq" id="WP_239672043.1">
    <property type="nucleotide sequence ID" value="NZ_CP049742.1"/>
</dbReference>
<name>A0A7S8CCD0_9BACI</name>
<evidence type="ECO:0000313" key="1">
    <source>
        <dbReference type="EMBL" id="QPC47371.1"/>
    </source>
</evidence>
<keyword evidence="2" id="KW-1185">Reference proteome</keyword>